<comment type="caution">
    <text evidence="1">The sequence shown here is derived from an EMBL/GenBank/DDBJ whole genome shotgun (WGS) entry which is preliminary data.</text>
</comment>
<gene>
    <name evidence="1" type="ORF">IC620_08545</name>
</gene>
<sequence length="63" mass="7650">MLKTIIYLFQTEKKQDLQPQKSLNMAGEELRDFWLIEGPRAYRQSITSDKIFDKTMKHQNYWP</sequence>
<evidence type="ECO:0000313" key="2">
    <source>
        <dbReference type="Proteomes" id="UP000661691"/>
    </source>
</evidence>
<organism evidence="1 2">
    <name type="scientific">Polycladospora coralii</name>
    <dbReference type="NCBI Taxonomy" id="2771432"/>
    <lineage>
        <taxon>Bacteria</taxon>
        <taxon>Bacillati</taxon>
        <taxon>Bacillota</taxon>
        <taxon>Bacilli</taxon>
        <taxon>Bacillales</taxon>
        <taxon>Thermoactinomycetaceae</taxon>
        <taxon>Polycladospora</taxon>
    </lineage>
</organism>
<evidence type="ECO:0000313" key="1">
    <source>
        <dbReference type="EMBL" id="MBD1372405.1"/>
    </source>
</evidence>
<dbReference type="AlphaFoldDB" id="A0A926RT61"/>
<name>A0A926RT61_9BACL</name>
<accession>A0A926RT61</accession>
<dbReference type="EMBL" id="JACXAH010000010">
    <property type="protein sequence ID" value="MBD1372405.1"/>
    <property type="molecule type" value="Genomic_DNA"/>
</dbReference>
<proteinExistence type="predicted"/>
<keyword evidence="2" id="KW-1185">Reference proteome</keyword>
<dbReference type="Proteomes" id="UP000661691">
    <property type="component" value="Unassembled WGS sequence"/>
</dbReference>
<reference evidence="1" key="1">
    <citation type="submission" date="2020-09" db="EMBL/GenBank/DDBJ databases">
        <title>A novel bacterium of genus Hazenella, isolated from South China Sea.</title>
        <authorList>
            <person name="Huang H."/>
            <person name="Mo K."/>
            <person name="Hu Y."/>
        </authorList>
    </citation>
    <scope>NUCLEOTIDE SEQUENCE</scope>
    <source>
        <strain evidence="1">IB182357</strain>
    </source>
</reference>
<dbReference type="RefSeq" id="WP_191141945.1">
    <property type="nucleotide sequence ID" value="NZ_JACXAH010000010.1"/>
</dbReference>
<protein>
    <submittedName>
        <fullName evidence="1">Uncharacterized protein</fullName>
    </submittedName>
</protein>